<dbReference type="Proteomes" id="UP000326759">
    <property type="component" value="Unassembled WGS sequence"/>
</dbReference>
<accession>A0A5N5TJP5</accession>
<dbReference type="InterPro" id="IPR057207">
    <property type="entry name" value="FBXL15_LRR"/>
</dbReference>
<dbReference type="Gene3D" id="3.80.10.10">
    <property type="entry name" value="Ribonuclease Inhibitor"/>
    <property type="match status" value="3"/>
</dbReference>
<dbReference type="SUPFAM" id="SSF52047">
    <property type="entry name" value="RNI-like"/>
    <property type="match status" value="2"/>
</dbReference>
<sequence>MLYTVYNIDINYRGSFELVWEQCAEDVKSLKLLYVEISERDLISVLQKCSSLESLHLAGFSHMLMPGTFLENENDLAILGNSLKNVKNLQLSCSRYLTDSIFLRFTSVIGSLTNLSLSCCQISYQNAICKRFYPADGRVKASEHVLTFNFVLNFIDKIKKTLTMLDLGSTSLDSQSLSKLSKVPDLQLKTLRLVACDQLTKDGIHTLTQYQKQLVELDIGLCSRITDYAVISIADNLPNLKSLSVRRCHGITEVGMENLARLKSLEKLDISHLDVHRWESIHVALAKVQRPKMRWLSLILLQAICRSMVHLEVLLLNGCSAVSDIGLSGHGLGNREDPYKIALGSKAEKLIREEGEVKKYLKKNMSQIISSSECGLKNLPVNILKENSNLWNNKDPVNDEGVIQVSIHCPSLEEFFLSNCSNISDGAILVLSHRLRRLKALDVQKLRVQNLDIGIGFQNLKMVNFFGRIEIELES</sequence>
<dbReference type="PANTHER" id="PTHR13318:SF247">
    <property type="entry name" value="GH16156P"/>
    <property type="match status" value="1"/>
</dbReference>
<proteinExistence type="predicted"/>
<dbReference type="AlphaFoldDB" id="A0A5N5TJP5"/>
<gene>
    <name evidence="2" type="primary">FBXL2</name>
    <name evidence="2" type="ORF">Anas_05946</name>
</gene>
<dbReference type="InterPro" id="IPR006553">
    <property type="entry name" value="Leu-rich_rpt_Cys-con_subtyp"/>
</dbReference>
<dbReference type="PANTHER" id="PTHR13318">
    <property type="entry name" value="PARTNER OF PAIRED, ISOFORM B-RELATED"/>
    <property type="match status" value="1"/>
</dbReference>
<reference evidence="2 3" key="1">
    <citation type="journal article" date="2019" name="PLoS Biol.">
        <title>Sex chromosomes control vertical transmission of feminizing Wolbachia symbionts in an isopod.</title>
        <authorList>
            <person name="Becking T."/>
            <person name="Chebbi M.A."/>
            <person name="Giraud I."/>
            <person name="Moumen B."/>
            <person name="Laverre T."/>
            <person name="Caubet Y."/>
            <person name="Peccoud J."/>
            <person name="Gilbert C."/>
            <person name="Cordaux R."/>
        </authorList>
    </citation>
    <scope>NUCLEOTIDE SEQUENCE [LARGE SCALE GENOMIC DNA]</scope>
    <source>
        <strain evidence="2">ANa2</strain>
        <tissue evidence="2">Whole body excluding digestive tract and cuticle</tissue>
    </source>
</reference>
<dbReference type="GO" id="GO:0031146">
    <property type="term" value="P:SCF-dependent proteasomal ubiquitin-dependent protein catabolic process"/>
    <property type="evidence" value="ECO:0007669"/>
    <property type="project" value="TreeGrafter"/>
</dbReference>
<dbReference type="SMART" id="SM00367">
    <property type="entry name" value="LRR_CC"/>
    <property type="match status" value="4"/>
</dbReference>
<name>A0A5N5TJP5_9CRUS</name>
<organism evidence="2 3">
    <name type="scientific">Armadillidium nasatum</name>
    <dbReference type="NCBI Taxonomy" id="96803"/>
    <lineage>
        <taxon>Eukaryota</taxon>
        <taxon>Metazoa</taxon>
        <taxon>Ecdysozoa</taxon>
        <taxon>Arthropoda</taxon>
        <taxon>Crustacea</taxon>
        <taxon>Multicrustacea</taxon>
        <taxon>Malacostraca</taxon>
        <taxon>Eumalacostraca</taxon>
        <taxon>Peracarida</taxon>
        <taxon>Isopoda</taxon>
        <taxon>Oniscidea</taxon>
        <taxon>Crinocheta</taxon>
        <taxon>Armadillidiidae</taxon>
        <taxon>Armadillidium</taxon>
    </lineage>
</organism>
<evidence type="ECO:0000313" key="2">
    <source>
        <dbReference type="EMBL" id="KAB7506384.1"/>
    </source>
</evidence>
<dbReference type="GO" id="GO:0019005">
    <property type="term" value="C:SCF ubiquitin ligase complex"/>
    <property type="evidence" value="ECO:0007669"/>
    <property type="project" value="TreeGrafter"/>
</dbReference>
<evidence type="ECO:0000259" key="1">
    <source>
        <dbReference type="Pfam" id="PF25372"/>
    </source>
</evidence>
<dbReference type="InterPro" id="IPR032675">
    <property type="entry name" value="LRR_dom_sf"/>
</dbReference>
<dbReference type="OrthoDB" id="27842at2759"/>
<protein>
    <submittedName>
        <fullName evidence="2">F-box/LRR-repeat protein 2</fullName>
    </submittedName>
</protein>
<feature type="domain" description="F-box/LRR-repeat protein 15-like leucin rich repeat" evidence="1">
    <location>
        <begin position="45"/>
        <end position="291"/>
    </location>
</feature>
<dbReference type="Pfam" id="PF25372">
    <property type="entry name" value="DUF7885"/>
    <property type="match status" value="1"/>
</dbReference>
<dbReference type="EMBL" id="SEYY01000844">
    <property type="protein sequence ID" value="KAB7506384.1"/>
    <property type="molecule type" value="Genomic_DNA"/>
</dbReference>
<keyword evidence="3" id="KW-1185">Reference proteome</keyword>
<comment type="caution">
    <text evidence="2">The sequence shown here is derived from an EMBL/GenBank/DDBJ whole genome shotgun (WGS) entry which is preliminary data.</text>
</comment>
<evidence type="ECO:0000313" key="3">
    <source>
        <dbReference type="Proteomes" id="UP000326759"/>
    </source>
</evidence>